<organism evidence="7 8">
    <name type="scientific">Anolis carolinensis</name>
    <name type="common">Green anole</name>
    <name type="synonym">American chameleon</name>
    <dbReference type="NCBI Taxonomy" id="28377"/>
    <lineage>
        <taxon>Eukaryota</taxon>
        <taxon>Metazoa</taxon>
        <taxon>Chordata</taxon>
        <taxon>Craniata</taxon>
        <taxon>Vertebrata</taxon>
        <taxon>Euteleostomi</taxon>
        <taxon>Lepidosauria</taxon>
        <taxon>Squamata</taxon>
        <taxon>Bifurcata</taxon>
        <taxon>Unidentata</taxon>
        <taxon>Episquamata</taxon>
        <taxon>Toxicofera</taxon>
        <taxon>Iguania</taxon>
        <taxon>Dactyloidae</taxon>
        <taxon>Anolis</taxon>
    </lineage>
</organism>
<evidence type="ECO:0000259" key="6">
    <source>
        <dbReference type="Pfam" id="PF12325"/>
    </source>
</evidence>
<reference evidence="7" key="3">
    <citation type="submission" date="2025-09" db="UniProtKB">
        <authorList>
            <consortium name="Ensembl"/>
        </authorList>
    </citation>
    <scope>IDENTIFICATION</scope>
</reference>
<feature type="compositionally biased region" description="Polar residues" evidence="5">
    <location>
        <begin position="49"/>
        <end position="80"/>
    </location>
</feature>
<dbReference type="Pfam" id="PF12325">
    <property type="entry name" value="TMF_TATA_bd"/>
    <property type="match status" value="1"/>
</dbReference>
<evidence type="ECO:0000256" key="1">
    <source>
        <dbReference type="ARBA" id="ARBA00004555"/>
    </source>
</evidence>
<accession>G1KQW9</accession>
<dbReference type="Ensembl" id="ENSACAT00000015306.4">
    <property type="protein sequence ID" value="ENSACAP00000015003.3"/>
    <property type="gene ID" value="ENSACAG00000015244.4"/>
</dbReference>
<dbReference type="STRING" id="28377.ENSACAP00000015003"/>
<feature type="coiled-coil region" evidence="4">
    <location>
        <begin position="445"/>
        <end position="646"/>
    </location>
</feature>
<feature type="compositionally biased region" description="Polar residues" evidence="5">
    <location>
        <begin position="150"/>
        <end position="176"/>
    </location>
</feature>
<feature type="compositionally biased region" description="Low complexity" evidence="5">
    <location>
        <begin position="253"/>
        <end position="264"/>
    </location>
</feature>
<feature type="compositionally biased region" description="Basic and acidic residues" evidence="5">
    <location>
        <begin position="235"/>
        <end position="245"/>
    </location>
</feature>
<feature type="region of interest" description="Disordered" evidence="5">
    <location>
        <begin position="31"/>
        <end position="80"/>
    </location>
</feature>
<feature type="coiled-coil region" evidence="4">
    <location>
        <begin position="808"/>
        <end position="874"/>
    </location>
</feature>
<dbReference type="Pfam" id="PF12329">
    <property type="entry name" value="TMF_DNA_bd"/>
    <property type="match status" value="1"/>
</dbReference>
<name>G1KQW9_ANOCA</name>
<feature type="region of interest" description="Disordered" evidence="5">
    <location>
        <begin position="112"/>
        <end position="266"/>
    </location>
</feature>
<sequence length="1072" mass="119848">MSWFNASHLSTFAKQALSQAQKSIDRVLDIQAGEEEEEGSLRARPGEAGTNSLTTGGWDTSTWGANSTVEPQSQPISSPTAITKPVRRIVVDESDTFFSAFLSPTDVQNIQISPVVSTPPTKSQRPKEEVKNTIQDSLDADPPEAEDFPVTSNVELIDFSDSQETVEGNNSVSITENVCDENSPKDDDQTESPENPKEADSTVMVKSSSGSNGPELRPELSAQSLSSEAKNVALDTKERKSEDRQSNTPSPPVSTFSSGTSTTSDIEVLDHESVISESSVSSRQEASDSKASLHLMQTSFQLLSASACTEYNRLDDFQKLTESCCSSDAFERIDSFSVQSLDSRSVSEINSDDELSGRGCTSASVNISTPVLKSDETESVKSKPDQIQNESLVLPAEEIEMEESGRSATPVNSEQPDVLAVSLQTDQRQIQKEEPAVFQPSPGKLSNAECEKEELCKIIDSLTEKLEMRETRLLSISKEKASLEEAYDNLKDEVFKMKEENSSISSLKEEFAQRIADAEKKVQLACKERDAAKKEVKNLKEDLATRLNSNETAELLKEKDEQIKGLLEEGEKLSKQQLQSSNIIKKLRLQHLKQEDLEKQHRENIKQLNSLVERQEKDLVRLHTDLEDLEERNRSVQAALDGAYKELADLHKANAAKDCVAQEAALSHEIKMKEELGLALEKAQEEARQQQEALAIQVADLRLALQRAEQQTARKEDYLRQEISELQQRLQEAESRNQELSQSVTSATRPLLRQIENLQATLGAQTLAWEKLEKNLSDRLGESQTALAAQTERERAATEELLSNKIQLSSTESQNSILRQENSRLQAQLEGEKTRLKKLENENNRYEVELENLKEEYVKTVEEAKKEKMLLATQLEMEKIKVEQEKKKAVFVQETAREKVLDPIETVSSTPSLSRSSSISGVDMAGLQASLISQDDPHEHSFGSLSTSGNNLYDAVRMGAGSSIIENLQSQLKLRDGEVSHLQLEIGNLERTRSVMAEELVKLTNQNDDLEEKVKEIPKLRAQLRDLDQRYNTILQMYGEKAEEAEELRLDLEDVKNMYKTQIDELLKQRHS</sequence>
<keyword evidence="3 4" id="KW-0175">Coiled coil</keyword>
<reference evidence="7 8" key="1">
    <citation type="submission" date="2009-12" db="EMBL/GenBank/DDBJ databases">
        <title>The Genome Sequence of Anolis carolinensis (Green Anole Lizard).</title>
        <authorList>
            <consortium name="The Genome Sequencing Platform"/>
            <person name="Di Palma F."/>
            <person name="Alfoldi J."/>
            <person name="Heiman D."/>
            <person name="Young S."/>
            <person name="Grabherr M."/>
            <person name="Johnson J."/>
            <person name="Lander E.S."/>
            <person name="Lindblad-Toh K."/>
        </authorList>
    </citation>
    <scope>NUCLEOTIDE SEQUENCE [LARGE SCALE GENOMIC DNA]</scope>
    <source>
        <strain evidence="7 8">JBL SC #1</strain>
    </source>
</reference>
<keyword evidence="8" id="KW-1185">Reference proteome</keyword>
<evidence type="ECO:0000256" key="4">
    <source>
        <dbReference type="SAM" id="Coils"/>
    </source>
</evidence>
<dbReference type="GO" id="GO:0005794">
    <property type="term" value="C:Golgi apparatus"/>
    <property type="evidence" value="ECO:0007669"/>
    <property type="project" value="UniProtKB-SubCell"/>
</dbReference>
<dbReference type="AlphaFoldDB" id="G1KQW9"/>
<feature type="domain" description="TATA element modulatory factor 1 TATA binding" evidence="6">
    <location>
        <begin position="956"/>
        <end position="1066"/>
    </location>
</feature>
<dbReference type="SUPFAM" id="SSF90257">
    <property type="entry name" value="Myosin rod fragments"/>
    <property type="match status" value="1"/>
</dbReference>
<evidence type="ECO:0000313" key="8">
    <source>
        <dbReference type="Proteomes" id="UP000001646"/>
    </source>
</evidence>
<dbReference type="InterPro" id="IPR022091">
    <property type="entry name" value="TMF_TATA-bd"/>
</dbReference>
<dbReference type="Proteomes" id="UP000001646">
    <property type="component" value="Chromosome 2"/>
</dbReference>
<feature type="coiled-coil region" evidence="4">
    <location>
        <begin position="673"/>
        <end position="743"/>
    </location>
</feature>
<feature type="coiled-coil region" evidence="4">
    <location>
        <begin position="986"/>
        <end position="1069"/>
    </location>
</feature>
<feature type="compositionally biased region" description="Acidic residues" evidence="5">
    <location>
        <begin position="138"/>
        <end position="147"/>
    </location>
</feature>
<dbReference type="InterPro" id="IPR022092">
    <property type="entry name" value="TMF_DNA-bd"/>
</dbReference>
<comment type="subcellular location">
    <subcellularLocation>
        <location evidence="1">Golgi apparatus</location>
    </subcellularLocation>
</comment>
<dbReference type="HOGENOM" id="CLU_009915_0_0_1"/>
<evidence type="ECO:0000256" key="3">
    <source>
        <dbReference type="ARBA" id="ARBA00023054"/>
    </source>
</evidence>
<dbReference type="InterPro" id="IPR052602">
    <property type="entry name" value="Growth_transcription_reg"/>
</dbReference>
<protein>
    <submittedName>
        <fullName evidence="7">TATA element modulatory factor 1</fullName>
    </submittedName>
</protein>
<evidence type="ECO:0000256" key="5">
    <source>
        <dbReference type="SAM" id="MobiDB-lite"/>
    </source>
</evidence>
<dbReference type="Bgee" id="ENSACAG00000015244">
    <property type="expression patterns" value="Expressed in testis and 13 other cell types or tissues"/>
</dbReference>
<dbReference type="GeneTree" id="ENSGT00390000010697"/>
<gene>
    <name evidence="7" type="primary">TMF1</name>
</gene>
<proteinExistence type="predicted"/>
<dbReference type="PANTHER" id="PTHR46515:SF1">
    <property type="entry name" value="TATA ELEMENT MODULATORY FACTOR"/>
    <property type="match status" value="1"/>
</dbReference>
<reference evidence="7" key="2">
    <citation type="submission" date="2025-08" db="UniProtKB">
        <authorList>
            <consortium name="Ensembl"/>
        </authorList>
    </citation>
    <scope>IDENTIFICATION</scope>
</reference>
<evidence type="ECO:0000256" key="2">
    <source>
        <dbReference type="ARBA" id="ARBA00023034"/>
    </source>
</evidence>
<evidence type="ECO:0000313" key="7">
    <source>
        <dbReference type="Ensembl" id="ENSACAP00000015003.3"/>
    </source>
</evidence>
<keyword evidence="2" id="KW-0333">Golgi apparatus</keyword>
<feature type="compositionally biased region" description="Polar residues" evidence="5">
    <location>
        <begin position="112"/>
        <end position="123"/>
    </location>
</feature>
<dbReference type="eggNOG" id="KOG4673">
    <property type="taxonomic scope" value="Eukaryota"/>
</dbReference>
<dbReference type="PANTHER" id="PTHR46515">
    <property type="entry name" value="TATA ELEMENT MODULATORY FACTOR TMF1"/>
    <property type="match status" value="1"/>
</dbReference>